<sequence length="365" mass="42631">MEENNPKIFISYSHDSKEHQDRVLKLSNRLRSEGIDCALDQYEDSPPEGWPKWMDRNVKSSEFILVVCTETYYKRVDGTDEEGNGIKWESTLIYQQLYNAGANNTKYIPIIFTDGKFEYIPEPLQGSTFYNVDNPDEYEKLYWRLRGRKTEKPELGKLRELPEKERKTLFISELIKQSDWEKANWKGGVGYLWTENNEGPPILILFFETMKQGQKLFSSLIDKIGQEDETERLRVSIVEGEVPHQKSGYFVVIGEYIDATEKILLAKKDSEGVEFIAVNQRFHRIYVNGQSPSLAKFKEEYGKFTCYYLAPGIQNNDGKSQRPFEVDCNLMILKEKIEFRNYDDIPNFGDADSILKTEKVQHHKF</sequence>
<dbReference type="Pfam" id="PF08357">
    <property type="entry name" value="SEFIR"/>
    <property type="match status" value="1"/>
</dbReference>
<evidence type="ECO:0000313" key="3">
    <source>
        <dbReference type="Proteomes" id="UP001262889"/>
    </source>
</evidence>
<proteinExistence type="predicted"/>
<protein>
    <submittedName>
        <fullName evidence="2">SEFIR domain-containing protein</fullName>
    </submittedName>
</protein>
<feature type="domain" description="SEFIR" evidence="1">
    <location>
        <begin position="5"/>
        <end position="141"/>
    </location>
</feature>
<evidence type="ECO:0000313" key="2">
    <source>
        <dbReference type="EMBL" id="MDT0644651.1"/>
    </source>
</evidence>
<dbReference type="InterPro" id="IPR053047">
    <property type="entry name" value="E3_ubiq_ligase_TRAF3IP2"/>
</dbReference>
<dbReference type="InterPro" id="IPR013568">
    <property type="entry name" value="SEFIR_dom"/>
</dbReference>
<reference evidence="2 3" key="1">
    <citation type="submission" date="2023-09" db="EMBL/GenBank/DDBJ databases">
        <authorList>
            <person name="Rey-Velasco X."/>
        </authorList>
    </citation>
    <scope>NUCLEOTIDE SEQUENCE [LARGE SCALE GENOMIC DNA]</scope>
    <source>
        <strain evidence="2 3">F363</strain>
    </source>
</reference>
<name>A0ABU3CEB9_9FLAO</name>
<keyword evidence="3" id="KW-1185">Reference proteome</keyword>
<dbReference type="Gene3D" id="3.40.50.10140">
    <property type="entry name" value="Toll/interleukin-1 receptor homology (TIR) domain"/>
    <property type="match status" value="1"/>
</dbReference>
<dbReference type="PROSITE" id="PS51534">
    <property type="entry name" value="SEFIR"/>
    <property type="match status" value="1"/>
</dbReference>
<dbReference type="PANTHER" id="PTHR34257">
    <property type="entry name" value="ADAPTER PROTEIN CIKS"/>
    <property type="match status" value="1"/>
</dbReference>
<gene>
    <name evidence="2" type="ORF">RM553_17560</name>
</gene>
<dbReference type="InterPro" id="IPR035897">
    <property type="entry name" value="Toll_tir_struct_dom_sf"/>
</dbReference>
<accession>A0ABU3CEB9</accession>
<dbReference type="PANTHER" id="PTHR34257:SF2">
    <property type="entry name" value="E3 UBIQUITIN LIGASE TRAF3IP2"/>
    <property type="match status" value="1"/>
</dbReference>
<organism evidence="2 3">
    <name type="scientific">Autumnicola tepida</name>
    <dbReference type="NCBI Taxonomy" id="3075595"/>
    <lineage>
        <taxon>Bacteria</taxon>
        <taxon>Pseudomonadati</taxon>
        <taxon>Bacteroidota</taxon>
        <taxon>Flavobacteriia</taxon>
        <taxon>Flavobacteriales</taxon>
        <taxon>Flavobacteriaceae</taxon>
        <taxon>Autumnicola</taxon>
    </lineage>
</organism>
<dbReference type="SUPFAM" id="SSF52200">
    <property type="entry name" value="Toll/Interleukin receptor TIR domain"/>
    <property type="match status" value="1"/>
</dbReference>
<dbReference type="RefSeq" id="WP_311536267.1">
    <property type="nucleotide sequence ID" value="NZ_JAVRHQ010000031.1"/>
</dbReference>
<dbReference type="Proteomes" id="UP001262889">
    <property type="component" value="Unassembled WGS sequence"/>
</dbReference>
<dbReference type="EMBL" id="JAVRHQ010000031">
    <property type="protein sequence ID" value="MDT0644651.1"/>
    <property type="molecule type" value="Genomic_DNA"/>
</dbReference>
<evidence type="ECO:0000259" key="1">
    <source>
        <dbReference type="PROSITE" id="PS51534"/>
    </source>
</evidence>
<comment type="caution">
    <text evidence="2">The sequence shown here is derived from an EMBL/GenBank/DDBJ whole genome shotgun (WGS) entry which is preliminary data.</text>
</comment>